<name>A0A371D0L4_9APHY</name>
<evidence type="ECO:0000313" key="2">
    <source>
        <dbReference type="Proteomes" id="UP000256964"/>
    </source>
</evidence>
<sequence length="175" mass="19548">MLSRQGRRGTGLSDMICKVEGSDTEPAPGVTVSEAWHTGREVCRCYKISAPAILLRKTWTITVSKRAPTVEHLRAVRTAGHHRDLLTTFGAAKTDMASTASCMVLRLTGRSWSLLFPPRCLHLCLPTRTRRHTLHFLLWHKTRSTKTDIGSELRGAPYRSMNHDAVKGHAHTVRA</sequence>
<organism evidence="1 2">
    <name type="scientific">Lentinus brumalis</name>
    <dbReference type="NCBI Taxonomy" id="2498619"/>
    <lineage>
        <taxon>Eukaryota</taxon>
        <taxon>Fungi</taxon>
        <taxon>Dikarya</taxon>
        <taxon>Basidiomycota</taxon>
        <taxon>Agaricomycotina</taxon>
        <taxon>Agaricomycetes</taxon>
        <taxon>Polyporales</taxon>
        <taxon>Polyporaceae</taxon>
        <taxon>Lentinus</taxon>
    </lineage>
</organism>
<dbReference type="Proteomes" id="UP000256964">
    <property type="component" value="Unassembled WGS sequence"/>
</dbReference>
<evidence type="ECO:0000313" key="1">
    <source>
        <dbReference type="EMBL" id="RDX46091.1"/>
    </source>
</evidence>
<gene>
    <name evidence="1" type="ORF">OH76DRAFT_896048</name>
</gene>
<dbReference type="EMBL" id="KZ857430">
    <property type="protein sequence ID" value="RDX46091.1"/>
    <property type="molecule type" value="Genomic_DNA"/>
</dbReference>
<reference evidence="1 2" key="1">
    <citation type="journal article" date="2018" name="Biotechnol. Biofuels">
        <title>Integrative visual omics of the white-rot fungus Polyporus brumalis exposes the biotechnological potential of its oxidative enzymes for delignifying raw plant biomass.</title>
        <authorList>
            <person name="Miyauchi S."/>
            <person name="Rancon A."/>
            <person name="Drula E."/>
            <person name="Hage H."/>
            <person name="Chaduli D."/>
            <person name="Favel A."/>
            <person name="Grisel S."/>
            <person name="Henrissat B."/>
            <person name="Herpoel-Gimbert I."/>
            <person name="Ruiz-Duenas F.J."/>
            <person name="Chevret D."/>
            <person name="Hainaut M."/>
            <person name="Lin J."/>
            <person name="Wang M."/>
            <person name="Pangilinan J."/>
            <person name="Lipzen A."/>
            <person name="Lesage-Meessen L."/>
            <person name="Navarro D."/>
            <person name="Riley R."/>
            <person name="Grigoriev I.V."/>
            <person name="Zhou S."/>
            <person name="Raouche S."/>
            <person name="Rosso M.N."/>
        </authorList>
    </citation>
    <scope>NUCLEOTIDE SEQUENCE [LARGE SCALE GENOMIC DNA]</scope>
    <source>
        <strain evidence="1 2">BRFM 1820</strain>
    </source>
</reference>
<accession>A0A371D0L4</accession>
<protein>
    <submittedName>
        <fullName evidence="1">Uncharacterized protein</fullName>
    </submittedName>
</protein>
<proteinExistence type="predicted"/>
<keyword evidence="2" id="KW-1185">Reference proteome</keyword>
<dbReference type="AlphaFoldDB" id="A0A371D0L4"/>